<gene>
    <name evidence="2" type="ORF">LCGC14_2397600</name>
</gene>
<proteinExistence type="predicted"/>
<accession>A0A0F9BWD3</accession>
<name>A0A0F9BWD3_9ZZZZ</name>
<feature type="compositionally biased region" description="Basic and acidic residues" evidence="1">
    <location>
        <begin position="9"/>
        <end position="28"/>
    </location>
</feature>
<comment type="caution">
    <text evidence="2">The sequence shown here is derived from an EMBL/GenBank/DDBJ whole genome shotgun (WGS) entry which is preliminary data.</text>
</comment>
<dbReference type="EMBL" id="LAZR01035920">
    <property type="protein sequence ID" value="KKL26200.1"/>
    <property type="molecule type" value="Genomic_DNA"/>
</dbReference>
<protein>
    <submittedName>
        <fullName evidence="2">Uncharacterized protein</fullName>
    </submittedName>
</protein>
<sequence>MSNTRNGRAAKDGRRNDAAIRQAERDGITDQQQMDKLIKRGHGHCREVHRLRHCIAAKGGKDA</sequence>
<evidence type="ECO:0000256" key="1">
    <source>
        <dbReference type="SAM" id="MobiDB-lite"/>
    </source>
</evidence>
<dbReference type="AlphaFoldDB" id="A0A0F9BWD3"/>
<reference evidence="2" key="1">
    <citation type="journal article" date="2015" name="Nature">
        <title>Complex archaea that bridge the gap between prokaryotes and eukaryotes.</title>
        <authorList>
            <person name="Spang A."/>
            <person name="Saw J.H."/>
            <person name="Jorgensen S.L."/>
            <person name="Zaremba-Niedzwiedzka K."/>
            <person name="Martijn J."/>
            <person name="Lind A.E."/>
            <person name="van Eijk R."/>
            <person name="Schleper C."/>
            <person name="Guy L."/>
            <person name="Ettema T.J."/>
        </authorList>
    </citation>
    <scope>NUCLEOTIDE SEQUENCE</scope>
</reference>
<organism evidence="2">
    <name type="scientific">marine sediment metagenome</name>
    <dbReference type="NCBI Taxonomy" id="412755"/>
    <lineage>
        <taxon>unclassified sequences</taxon>
        <taxon>metagenomes</taxon>
        <taxon>ecological metagenomes</taxon>
    </lineage>
</organism>
<feature type="region of interest" description="Disordered" evidence="1">
    <location>
        <begin position="1"/>
        <end position="32"/>
    </location>
</feature>
<evidence type="ECO:0000313" key="2">
    <source>
        <dbReference type="EMBL" id="KKL26200.1"/>
    </source>
</evidence>